<dbReference type="PIRSF" id="PIRSF006066">
    <property type="entry name" value="HI0050"/>
    <property type="match status" value="1"/>
</dbReference>
<keyword evidence="5 7" id="KW-1133">Transmembrane helix</keyword>
<comment type="subcellular location">
    <subcellularLocation>
        <location evidence="1">Cell inner membrane</location>
        <topology evidence="1">Multi-pass membrane protein</topology>
    </subcellularLocation>
</comment>
<sequence length="434" mass="46689">MSPETIGILGIVVLLILFLLKVPVSISLIFIGTIGFGMIRGLDTGLVQLGNTPFGTASSYSLSVIPLFILMGMILSYSGFGQDLFRAVDSWLGHVKGGMALTTIGTSAIFSSISGSVNATTATMARITLPEMKKYNYSPTLSTACVAAGGTLGILIPPSVILILYGILTMEPIGQLLIAGLIPGIVQMLLFMIVIFLWVRKDPAAGPSSEKSDWGTKLKSLSKVWPFVLLFVLTIGGIYLGVFTPTEAGAIGSFGSLVLALITRRLNGKKFIKALSESTRLSAMIFLILIGADIFSQFLSISRIPRQITMFVNGLDWSPFMIMGMILLVYFILGLFLEGIAILVLTLPVIYPLVTQLGFDGVWFGVIMVMVMNIGLITPPLGISVYIISGVVKDIPIERIFKGVMPMLAAMVFAIILFTAFPELITILPELMRG</sequence>
<dbReference type="NCBIfam" id="TIGR00786">
    <property type="entry name" value="dctM"/>
    <property type="match status" value="1"/>
</dbReference>
<organism evidence="9 10">
    <name type="scientific">Alteribacillus bidgolensis</name>
    <dbReference type="NCBI Taxonomy" id="930129"/>
    <lineage>
        <taxon>Bacteria</taxon>
        <taxon>Bacillati</taxon>
        <taxon>Bacillota</taxon>
        <taxon>Bacilli</taxon>
        <taxon>Bacillales</taxon>
        <taxon>Bacillaceae</taxon>
        <taxon>Alteribacillus</taxon>
    </lineage>
</organism>
<feature type="transmembrane region" description="Helical" evidence="7">
    <location>
        <begin position="408"/>
        <end position="428"/>
    </location>
</feature>
<dbReference type="GO" id="GO:0005886">
    <property type="term" value="C:plasma membrane"/>
    <property type="evidence" value="ECO:0007669"/>
    <property type="project" value="UniProtKB-SubCell"/>
</dbReference>
<dbReference type="InterPro" id="IPR010656">
    <property type="entry name" value="DctM"/>
</dbReference>
<dbReference type="PANTHER" id="PTHR33362:SF5">
    <property type="entry name" value="C4-DICARBOXYLATE TRAP TRANSPORTER LARGE PERMEASE PROTEIN DCTM"/>
    <property type="match status" value="1"/>
</dbReference>
<feature type="transmembrane region" description="Helical" evidence="7">
    <location>
        <begin position="320"/>
        <end position="350"/>
    </location>
</feature>
<evidence type="ECO:0000256" key="3">
    <source>
        <dbReference type="ARBA" id="ARBA00022519"/>
    </source>
</evidence>
<dbReference type="OrthoDB" id="9785600at2"/>
<feature type="transmembrane region" description="Helical" evidence="7">
    <location>
        <begin position="279"/>
        <end position="300"/>
    </location>
</feature>
<dbReference type="EMBL" id="FNDU01000017">
    <property type="protein sequence ID" value="SDI98828.1"/>
    <property type="molecule type" value="Genomic_DNA"/>
</dbReference>
<reference evidence="9 10" key="1">
    <citation type="submission" date="2016-10" db="EMBL/GenBank/DDBJ databases">
        <authorList>
            <person name="de Groot N.N."/>
        </authorList>
    </citation>
    <scope>NUCLEOTIDE SEQUENCE [LARGE SCALE GENOMIC DNA]</scope>
    <source>
        <strain evidence="10">P4B,CCM 7963,CECT 7998,DSM 25260,IBRC-M 10614,KCTC 13821</strain>
    </source>
</reference>
<dbReference type="RefSeq" id="WP_091587626.1">
    <property type="nucleotide sequence ID" value="NZ_FNDU01000017.1"/>
</dbReference>
<dbReference type="STRING" id="930129.SAMN05216352_11743"/>
<accession>A0A1G8Q2G7</accession>
<protein>
    <submittedName>
        <fullName evidence="9">TRAP transporter, DctM subunit</fullName>
    </submittedName>
</protein>
<keyword evidence="3" id="KW-0997">Cell inner membrane</keyword>
<evidence type="ECO:0000259" key="8">
    <source>
        <dbReference type="Pfam" id="PF06808"/>
    </source>
</evidence>
<keyword evidence="2" id="KW-1003">Cell membrane</keyword>
<keyword evidence="4 7" id="KW-0812">Transmembrane</keyword>
<proteinExistence type="predicted"/>
<dbReference type="InterPro" id="IPR004681">
    <property type="entry name" value="TRAP_DctM"/>
</dbReference>
<evidence type="ECO:0000256" key="6">
    <source>
        <dbReference type="ARBA" id="ARBA00023136"/>
    </source>
</evidence>
<evidence type="ECO:0000256" key="1">
    <source>
        <dbReference type="ARBA" id="ARBA00004429"/>
    </source>
</evidence>
<keyword evidence="6 7" id="KW-0472">Membrane</keyword>
<dbReference type="AlphaFoldDB" id="A0A1G8Q2G7"/>
<dbReference type="PANTHER" id="PTHR33362">
    <property type="entry name" value="SIALIC ACID TRAP TRANSPORTER PERMEASE PROTEIN SIAT-RELATED"/>
    <property type="match status" value="1"/>
</dbReference>
<evidence type="ECO:0000256" key="2">
    <source>
        <dbReference type="ARBA" id="ARBA00022475"/>
    </source>
</evidence>
<evidence type="ECO:0000313" key="10">
    <source>
        <dbReference type="Proteomes" id="UP000199017"/>
    </source>
</evidence>
<evidence type="ECO:0000313" key="9">
    <source>
        <dbReference type="EMBL" id="SDI98828.1"/>
    </source>
</evidence>
<dbReference type="Proteomes" id="UP000199017">
    <property type="component" value="Unassembled WGS sequence"/>
</dbReference>
<feature type="transmembrane region" description="Helical" evidence="7">
    <location>
        <begin position="173"/>
        <end position="199"/>
    </location>
</feature>
<feature type="transmembrane region" description="Helical" evidence="7">
    <location>
        <begin position="100"/>
        <end position="120"/>
    </location>
</feature>
<feature type="transmembrane region" description="Helical" evidence="7">
    <location>
        <begin position="60"/>
        <end position="80"/>
    </location>
</feature>
<feature type="transmembrane region" description="Helical" evidence="7">
    <location>
        <begin position="220"/>
        <end position="242"/>
    </location>
</feature>
<feature type="transmembrane region" description="Helical" evidence="7">
    <location>
        <begin position="362"/>
        <end position="388"/>
    </location>
</feature>
<name>A0A1G8Q2G7_9BACI</name>
<evidence type="ECO:0000256" key="5">
    <source>
        <dbReference type="ARBA" id="ARBA00022989"/>
    </source>
</evidence>
<dbReference type="GO" id="GO:0022857">
    <property type="term" value="F:transmembrane transporter activity"/>
    <property type="evidence" value="ECO:0007669"/>
    <property type="project" value="TreeGrafter"/>
</dbReference>
<dbReference type="Pfam" id="PF06808">
    <property type="entry name" value="DctM"/>
    <property type="match status" value="1"/>
</dbReference>
<evidence type="ECO:0000256" key="7">
    <source>
        <dbReference type="SAM" id="Phobius"/>
    </source>
</evidence>
<feature type="transmembrane region" description="Helical" evidence="7">
    <location>
        <begin position="141"/>
        <end position="167"/>
    </location>
</feature>
<gene>
    <name evidence="9" type="ORF">SAMN05216352_11743</name>
</gene>
<keyword evidence="10" id="KW-1185">Reference proteome</keyword>
<evidence type="ECO:0000256" key="4">
    <source>
        <dbReference type="ARBA" id="ARBA00022692"/>
    </source>
</evidence>
<feature type="transmembrane region" description="Helical" evidence="7">
    <location>
        <begin position="6"/>
        <end position="39"/>
    </location>
</feature>
<feature type="domain" description="TRAP C4-dicarboxylate transport system permease DctM subunit" evidence="8">
    <location>
        <begin position="11"/>
        <end position="424"/>
    </location>
</feature>